<dbReference type="GO" id="GO:0090560">
    <property type="term" value="F:2-(3-amino-3-carboxypropyl)histidine synthase activity"/>
    <property type="evidence" value="ECO:0007669"/>
    <property type="project" value="InterPro"/>
</dbReference>
<name>A0A8S1YI20_9CILI</name>
<protein>
    <submittedName>
        <fullName evidence="2">Uncharacterized protein</fullName>
    </submittedName>
</protein>
<dbReference type="AlphaFoldDB" id="A0A8S1YI20"/>
<dbReference type="OrthoDB" id="291213at2759"/>
<reference evidence="2" key="1">
    <citation type="submission" date="2021-01" db="EMBL/GenBank/DDBJ databases">
        <authorList>
            <consortium name="Genoscope - CEA"/>
            <person name="William W."/>
        </authorList>
    </citation>
    <scope>NUCLEOTIDE SEQUENCE</scope>
</reference>
<evidence type="ECO:0000313" key="2">
    <source>
        <dbReference type="EMBL" id="CAD8213133.1"/>
    </source>
</evidence>
<dbReference type="EMBL" id="CAJJDO010000146">
    <property type="protein sequence ID" value="CAD8207237.1"/>
    <property type="molecule type" value="Genomic_DNA"/>
</dbReference>
<comment type="caution">
    <text evidence="2">The sequence shown here is derived from an EMBL/GenBank/DDBJ whole genome shotgun (WGS) entry which is preliminary data.</text>
</comment>
<organism evidence="2 3">
    <name type="scientific">Paramecium pentaurelia</name>
    <dbReference type="NCBI Taxonomy" id="43138"/>
    <lineage>
        <taxon>Eukaryota</taxon>
        <taxon>Sar</taxon>
        <taxon>Alveolata</taxon>
        <taxon>Ciliophora</taxon>
        <taxon>Intramacronucleata</taxon>
        <taxon>Oligohymenophorea</taxon>
        <taxon>Peniculida</taxon>
        <taxon>Parameciidae</taxon>
        <taxon>Paramecium</taxon>
    </lineage>
</organism>
<keyword evidence="3" id="KW-1185">Reference proteome</keyword>
<evidence type="ECO:0000313" key="3">
    <source>
        <dbReference type="Proteomes" id="UP000689195"/>
    </source>
</evidence>
<dbReference type="InterPro" id="IPR016435">
    <property type="entry name" value="DPH1/DPH2"/>
</dbReference>
<dbReference type="GO" id="GO:0017183">
    <property type="term" value="P:protein histidyl modification to diphthamide"/>
    <property type="evidence" value="ECO:0007669"/>
    <property type="project" value="InterPro"/>
</dbReference>
<sequence length="69" mass="8006">MPLIIKGTTQASECKCFGILIITLLLNILKCIQSMQIDFQKQSKKYFTFSMNRLNEAKLENFPEIEAYI</sequence>
<evidence type="ECO:0000313" key="1">
    <source>
        <dbReference type="EMBL" id="CAD8207237.1"/>
    </source>
</evidence>
<dbReference type="EMBL" id="CAJJDO010000174">
    <property type="protein sequence ID" value="CAD8213133.1"/>
    <property type="molecule type" value="Genomic_DNA"/>
</dbReference>
<dbReference type="NCBIfam" id="TIGR00322">
    <property type="entry name" value="diphth2_R"/>
    <property type="match status" value="1"/>
</dbReference>
<accession>A0A8S1YI20</accession>
<dbReference type="Proteomes" id="UP000689195">
    <property type="component" value="Unassembled WGS sequence"/>
</dbReference>
<dbReference type="Pfam" id="PF01866">
    <property type="entry name" value="Diphthamide_syn"/>
    <property type="match status" value="1"/>
</dbReference>
<proteinExistence type="predicted"/>
<gene>
    <name evidence="1" type="ORF">PPENT_87.1.T1460120</name>
    <name evidence="2" type="ORF">PPENT_87.1.T1740027</name>
</gene>